<dbReference type="Proteomes" id="UP001140234">
    <property type="component" value="Unassembled WGS sequence"/>
</dbReference>
<dbReference type="EMBL" id="JANBUJ010003954">
    <property type="protein sequence ID" value="KAJ2758947.1"/>
    <property type="molecule type" value="Genomic_DNA"/>
</dbReference>
<feature type="non-terminal residue" evidence="1">
    <location>
        <position position="280"/>
    </location>
</feature>
<name>A0ACC1JJF5_9FUNG</name>
<protein>
    <submittedName>
        <fullName evidence="1">Uncharacterized protein</fullName>
    </submittedName>
</protein>
<reference evidence="1" key="1">
    <citation type="submission" date="2022-07" db="EMBL/GenBank/DDBJ databases">
        <title>Phylogenomic reconstructions and comparative analyses of Kickxellomycotina fungi.</title>
        <authorList>
            <person name="Reynolds N.K."/>
            <person name="Stajich J.E."/>
            <person name="Barry K."/>
            <person name="Grigoriev I.V."/>
            <person name="Crous P."/>
            <person name="Smith M.E."/>
        </authorList>
    </citation>
    <scope>NUCLEOTIDE SEQUENCE</scope>
    <source>
        <strain evidence="1">CBS 109366</strain>
    </source>
</reference>
<evidence type="ECO:0000313" key="2">
    <source>
        <dbReference type="Proteomes" id="UP001140234"/>
    </source>
</evidence>
<organism evidence="1 2">
    <name type="scientific">Coemansia nantahalensis</name>
    <dbReference type="NCBI Taxonomy" id="2789366"/>
    <lineage>
        <taxon>Eukaryota</taxon>
        <taxon>Fungi</taxon>
        <taxon>Fungi incertae sedis</taxon>
        <taxon>Zoopagomycota</taxon>
        <taxon>Kickxellomycotina</taxon>
        <taxon>Kickxellomycetes</taxon>
        <taxon>Kickxellales</taxon>
        <taxon>Kickxellaceae</taxon>
        <taxon>Coemansia</taxon>
    </lineage>
</organism>
<comment type="caution">
    <text evidence="1">The sequence shown here is derived from an EMBL/GenBank/DDBJ whole genome shotgun (WGS) entry which is preliminary data.</text>
</comment>
<sequence length="280" mass="29719">MFQLSEAILYIGHGEDVEAGDGDAAEPGGSAGREDITNEEHLLRSVSEFLRRATAYAEMESARHKRERPPADFELSRNIFRVVVLEDEMLERFFSDIVPGSFRFTDGAELANPKRAISTHLPTTPLTPRAAESAPARILASGRALAEGMSARVAQTIALGGHFVDQTVLAPIVRGAVQIQSPASGSPRSPEPGLAVSEKLARATVLANAPAAGEDGPDEDVAEHMVHLSLGDDRASAENPGPGDAPAAQSQGPPPAQWANAPQEPESNSPHDPYEDLLDE</sequence>
<evidence type="ECO:0000313" key="1">
    <source>
        <dbReference type="EMBL" id="KAJ2758947.1"/>
    </source>
</evidence>
<accession>A0ACC1JJF5</accession>
<keyword evidence="2" id="KW-1185">Reference proteome</keyword>
<proteinExistence type="predicted"/>
<gene>
    <name evidence="1" type="ORF">IWQ57_006685</name>
</gene>